<dbReference type="InterPro" id="IPR006241">
    <property type="entry name" value="PSII_cyt_b559_bsu"/>
</dbReference>
<dbReference type="GO" id="GO:0009539">
    <property type="term" value="C:photosystem II reaction center"/>
    <property type="evidence" value="ECO:0007669"/>
    <property type="project" value="InterPro"/>
</dbReference>
<dbReference type="Gramene" id="PUZ64923">
    <property type="protein sequence ID" value="PUZ64923"/>
    <property type="gene ID" value="GQ55_3G181700"/>
</dbReference>
<protein>
    <recommendedName>
        <fullName evidence="6">Photosystem II cytochrome b559 N-terminal domain-containing protein</fullName>
    </recommendedName>
</protein>
<proteinExistence type="inferred from homology"/>
<feature type="transmembrane region" description="Helical" evidence="5">
    <location>
        <begin position="25"/>
        <end position="48"/>
    </location>
</feature>
<dbReference type="NCBIfam" id="TIGR01333">
    <property type="entry name" value="cyt_b559_beta"/>
    <property type="match status" value="1"/>
</dbReference>
<dbReference type="GO" id="GO:0009767">
    <property type="term" value="P:photosynthetic electron transport chain"/>
    <property type="evidence" value="ECO:0007669"/>
    <property type="project" value="InterPro"/>
</dbReference>
<feature type="domain" description="Photosystem II cytochrome b559 N-terminal" evidence="6">
    <location>
        <begin position="12"/>
        <end position="40"/>
    </location>
</feature>
<evidence type="ECO:0000259" key="6">
    <source>
        <dbReference type="Pfam" id="PF00283"/>
    </source>
</evidence>
<keyword evidence="4 5" id="KW-0472">Membrane</keyword>
<evidence type="ECO:0000256" key="2">
    <source>
        <dbReference type="ARBA" id="ARBA00022692"/>
    </source>
</evidence>
<keyword evidence="3 5" id="KW-1133">Transmembrane helix</keyword>
<dbReference type="GO" id="GO:0020037">
    <property type="term" value="F:heme binding"/>
    <property type="evidence" value="ECO:0007669"/>
    <property type="project" value="InterPro"/>
</dbReference>
<dbReference type="HAMAP" id="MF_00643">
    <property type="entry name" value="PSII_PsbF"/>
    <property type="match status" value="1"/>
</dbReference>
<keyword evidence="8" id="KW-1185">Reference proteome</keyword>
<evidence type="ECO:0000313" key="7">
    <source>
        <dbReference type="EMBL" id="PUZ64923.1"/>
    </source>
</evidence>
<evidence type="ECO:0000256" key="4">
    <source>
        <dbReference type="ARBA" id="ARBA00023136"/>
    </source>
</evidence>
<dbReference type="Pfam" id="PF00283">
    <property type="entry name" value="Cytochrom_B559"/>
    <property type="match status" value="1"/>
</dbReference>
<dbReference type="EMBL" id="CM009751">
    <property type="protein sequence ID" value="PUZ64923.1"/>
    <property type="molecule type" value="Genomic_DNA"/>
</dbReference>
<gene>
    <name evidence="7" type="ORF">GQ55_3G181700</name>
</gene>
<dbReference type="AlphaFoldDB" id="A0A2T7EAS6"/>
<name>A0A2T7EAS6_9POAL</name>
<dbReference type="STRING" id="1504633.A0A2T7EAS6"/>
<evidence type="ECO:0000313" key="8">
    <source>
        <dbReference type="Proteomes" id="UP000244336"/>
    </source>
</evidence>
<keyword evidence="2 5" id="KW-0812">Transmembrane</keyword>
<accession>A0A2T7EAS6</accession>
<evidence type="ECO:0000256" key="3">
    <source>
        <dbReference type="ARBA" id="ARBA00022989"/>
    </source>
</evidence>
<evidence type="ECO:0000256" key="1">
    <source>
        <dbReference type="ARBA" id="ARBA00004370"/>
    </source>
</evidence>
<evidence type="ECO:0000256" key="5">
    <source>
        <dbReference type="SAM" id="Phobius"/>
    </source>
</evidence>
<reference evidence="7 8" key="1">
    <citation type="submission" date="2018-04" db="EMBL/GenBank/DDBJ databases">
        <title>WGS assembly of Panicum hallii var. hallii HAL2.</title>
        <authorList>
            <person name="Lovell J."/>
            <person name="Jenkins J."/>
            <person name="Lowry D."/>
            <person name="Mamidi S."/>
            <person name="Sreedasyam A."/>
            <person name="Weng X."/>
            <person name="Barry K."/>
            <person name="Bonette J."/>
            <person name="Campitelli B."/>
            <person name="Daum C."/>
            <person name="Gordon S."/>
            <person name="Gould B."/>
            <person name="Lipzen A."/>
            <person name="MacQueen A."/>
            <person name="Palacio-Mejia J."/>
            <person name="Plott C."/>
            <person name="Shakirov E."/>
            <person name="Shu S."/>
            <person name="Yoshinaga Y."/>
            <person name="Zane M."/>
            <person name="Rokhsar D."/>
            <person name="Grimwood J."/>
            <person name="Schmutz J."/>
            <person name="Juenger T."/>
        </authorList>
    </citation>
    <scope>NUCLEOTIDE SEQUENCE [LARGE SCALE GENOMIC DNA]</scope>
    <source>
        <strain evidence="8">cv. HAL2</strain>
    </source>
</reference>
<comment type="subcellular location">
    <subcellularLocation>
        <location evidence="1">Membrane</location>
    </subcellularLocation>
</comment>
<sequence length="50" mass="5895">MNLVDPLRRLPMTINRTYPIFTVRWLAIHGLDVPTVFFFGTISAMQFIQR</sequence>
<dbReference type="Proteomes" id="UP000244336">
    <property type="component" value="Chromosome 3"/>
</dbReference>
<dbReference type="OrthoDB" id="77at2759"/>
<dbReference type="InterPro" id="IPR013081">
    <property type="entry name" value="PSII_cyt_b559_N"/>
</dbReference>
<organism evidence="7 8">
    <name type="scientific">Panicum hallii var. hallii</name>
    <dbReference type="NCBI Taxonomy" id="1504633"/>
    <lineage>
        <taxon>Eukaryota</taxon>
        <taxon>Viridiplantae</taxon>
        <taxon>Streptophyta</taxon>
        <taxon>Embryophyta</taxon>
        <taxon>Tracheophyta</taxon>
        <taxon>Spermatophyta</taxon>
        <taxon>Magnoliopsida</taxon>
        <taxon>Liliopsida</taxon>
        <taxon>Poales</taxon>
        <taxon>Poaceae</taxon>
        <taxon>PACMAD clade</taxon>
        <taxon>Panicoideae</taxon>
        <taxon>Panicodae</taxon>
        <taxon>Paniceae</taxon>
        <taxon>Panicinae</taxon>
        <taxon>Panicum</taxon>
        <taxon>Panicum sect. Panicum</taxon>
    </lineage>
</organism>
<dbReference type="SUPFAM" id="SSF161045">
    <property type="entry name" value="Cytochrome b559 subunits"/>
    <property type="match status" value="1"/>
</dbReference>